<evidence type="ECO:0000313" key="3">
    <source>
        <dbReference type="EMBL" id="RXZ47467.1"/>
    </source>
</evidence>
<dbReference type="RefSeq" id="WP_129231877.1">
    <property type="nucleotide sequence ID" value="NZ_SDPO01000003.1"/>
</dbReference>
<dbReference type="EMBL" id="SDPO01000003">
    <property type="protein sequence ID" value="RXZ47467.1"/>
    <property type="molecule type" value="Genomic_DNA"/>
</dbReference>
<sequence length="235" mass="23087">MTDDRNPQNAPSEPTGASPQSSTTAGAPAKPAGASRAMLLWVGVAVVLLSFVASFLGATLARSSDADEAAATPPPTTAEVDEAAYEEALAEILPAGSAVRAGSGVPESGKGYEGDVYIDIATADVYLFSDGEWSLVGNIRTSAAEHLTGATGATGATGETGAAGKPGATGAPGASGAPGQPGTQVVLGVGEPAPETCTTDGDVFIDTETVTFYECQGGAWVLSGATDEVAPAPEG</sequence>
<keyword evidence="2" id="KW-0812">Transmembrane</keyword>
<dbReference type="OrthoDB" id="4981773at2"/>
<dbReference type="InterPro" id="IPR008160">
    <property type="entry name" value="Collagen"/>
</dbReference>
<evidence type="ECO:0000256" key="2">
    <source>
        <dbReference type="SAM" id="Phobius"/>
    </source>
</evidence>
<evidence type="ECO:0000313" key="4">
    <source>
        <dbReference type="Proteomes" id="UP000292935"/>
    </source>
</evidence>
<feature type="region of interest" description="Disordered" evidence="1">
    <location>
        <begin position="1"/>
        <end position="29"/>
    </location>
</feature>
<feature type="region of interest" description="Disordered" evidence="1">
    <location>
        <begin position="150"/>
        <end position="183"/>
    </location>
</feature>
<gene>
    <name evidence="3" type="ORF">ESP57_12985</name>
</gene>
<feature type="transmembrane region" description="Helical" evidence="2">
    <location>
        <begin position="38"/>
        <end position="58"/>
    </location>
</feature>
<evidence type="ECO:0000256" key="1">
    <source>
        <dbReference type="SAM" id="MobiDB-lite"/>
    </source>
</evidence>
<accession>A0A4Q2JML2</accession>
<name>A0A4Q2JML2_9MICO</name>
<dbReference type="Proteomes" id="UP000292935">
    <property type="component" value="Unassembled WGS sequence"/>
</dbReference>
<feature type="compositionally biased region" description="Polar residues" evidence="1">
    <location>
        <begin position="7"/>
        <end position="21"/>
    </location>
</feature>
<organism evidence="3 4">
    <name type="scientific">Agromyces fucosus</name>
    <dbReference type="NCBI Taxonomy" id="41985"/>
    <lineage>
        <taxon>Bacteria</taxon>
        <taxon>Bacillati</taxon>
        <taxon>Actinomycetota</taxon>
        <taxon>Actinomycetes</taxon>
        <taxon>Micrococcales</taxon>
        <taxon>Microbacteriaceae</taxon>
        <taxon>Agromyces</taxon>
    </lineage>
</organism>
<comment type="caution">
    <text evidence="3">The sequence shown here is derived from an EMBL/GenBank/DDBJ whole genome shotgun (WGS) entry which is preliminary data.</text>
</comment>
<keyword evidence="2" id="KW-1133">Transmembrane helix</keyword>
<reference evidence="3 4" key="1">
    <citation type="submission" date="2019-01" db="EMBL/GenBank/DDBJ databases">
        <authorList>
            <person name="Li J."/>
        </authorList>
    </citation>
    <scope>NUCLEOTIDE SEQUENCE [LARGE SCALE GENOMIC DNA]</scope>
    <source>
        <strain evidence="3 4">CCUG 35506</strain>
    </source>
</reference>
<keyword evidence="2" id="KW-0472">Membrane</keyword>
<dbReference type="AlphaFoldDB" id="A0A4Q2JML2"/>
<protein>
    <recommendedName>
        <fullName evidence="5">Collagen-like protein</fullName>
    </recommendedName>
</protein>
<keyword evidence="4" id="KW-1185">Reference proteome</keyword>
<evidence type="ECO:0008006" key="5">
    <source>
        <dbReference type="Google" id="ProtNLM"/>
    </source>
</evidence>
<proteinExistence type="predicted"/>
<dbReference type="Pfam" id="PF01391">
    <property type="entry name" value="Collagen"/>
    <property type="match status" value="1"/>
</dbReference>